<dbReference type="AlphaFoldDB" id="A0A058Z822"/>
<feature type="domain" description="AAA+ ATPase" evidence="5">
    <location>
        <begin position="34"/>
        <end position="186"/>
    </location>
</feature>
<dbReference type="InterPro" id="IPR050238">
    <property type="entry name" value="DNA_Rep/Repair_Clamp_Loader"/>
</dbReference>
<dbReference type="GO" id="GO:0031391">
    <property type="term" value="C:Elg1 RFC-like complex"/>
    <property type="evidence" value="ECO:0007669"/>
    <property type="project" value="TreeGrafter"/>
</dbReference>
<organism evidence="6">
    <name type="scientific">Fonticula alba</name>
    <name type="common">Slime mold</name>
    <dbReference type="NCBI Taxonomy" id="691883"/>
    <lineage>
        <taxon>Eukaryota</taxon>
        <taxon>Rotosphaerida</taxon>
        <taxon>Fonticulaceae</taxon>
        <taxon>Fonticula</taxon>
    </lineage>
</organism>
<dbReference type="Gene3D" id="3.40.50.300">
    <property type="entry name" value="P-loop containing nucleotide triphosphate hydrolases"/>
    <property type="match status" value="1"/>
</dbReference>
<evidence type="ECO:0000256" key="4">
    <source>
        <dbReference type="ARBA" id="ARBA00023242"/>
    </source>
</evidence>
<dbReference type="InterPro" id="IPR027417">
    <property type="entry name" value="P-loop_NTPase"/>
</dbReference>
<dbReference type="GO" id="GO:0003689">
    <property type="term" value="F:DNA clamp loader activity"/>
    <property type="evidence" value="ECO:0007669"/>
    <property type="project" value="TreeGrafter"/>
</dbReference>
<dbReference type="PANTHER" id="PTHR11669">
    <property type="entry name" value="REPLICATION FACTOR C / DNA POLYMERASE III GAMMA-TAU SUBUNIT"/>
    <property type="match status" value="1"/>
</dbReference>
<dbReference type="Pfam" id="PF13177">
    <property type="entry name" value="DNA_pol3_delta2"/>
    <property type="match status" value="1"/>
</dbReference>
<dbReference type="eggNOG" id="KOG2035">
    <property type="taxonomic scope" value="Eukaryota"/>
</dbReference>
<proteinExistence type="inferred from homology"/>
<dbReference type="SUPFAM" id="SSF48019">
    <property type="entry name" value="post-AAA+ oligomerization domain-like"/>
    <property type="match status" value="1"/>
</dbReference>
<dbReference type="RefSeq" id="XP_009495654.1">
    <property type="nucleotide sequence ID" value="XM_009497379.1"/>
</dbReference>
<name>A0A058Z822_FONAL</name>
<dbReference type="GeneID" id="20528236"/>
<dbReference type="OMA" id="LKADIMH"/>
<evidence type="ECO:0000313" key="6">
    <source>
        <dbReference type="EMBL" id="KCV70048.1"/>
    </source>
</evidence>
<dbReference type="Gene3D" id="1.20.272.10">
    <property type="match status" value="1"/>
</dbReference>
<dbReference type="Pfam" id="PF21960">
    <property type="entry name" value="RCF1-5-like_lid"/>
    <property type="match status" value="1"/>
</dbReference>
<evidence type="ECO:0000256" key="3">
    <source>
        <dbReference type="ARBA" id="ARBA00022705"/>
    </source>
</evidence>
<sequence length="349" mass="38991">MSLWVDRYRPTSLAKLDYHDDLTTRLTHLSASGDLPHLLVTGESGSGRKTRVMAMLREIFGPAVDKAKIDVKSFDTGTRKVDLPIVSSNYHLEMSPSDVGNQDRFVVQEVIKEVAQSQQIDANAARRFKVIVIHEADNLSRDAQAGLRRTMEKYTANLRLILVCNSTTRIIAPIRSRCLLVRVPSPSKQNMIAILTATAAKERHTLSEAVATNIVNKSDANLRRALLMLEVVCTKGQANDPAAEIPLPDWQEYIHNLADFILADQSPQRLEAARKRFYELLAHAIPASVILQFLAMRLMAKAPEPLQQDIIFEAAEFDHRIQSGTKAIFHLEAFTAKVMSLINGYHASM</sequence>
<dbReference type="Proteomes" id="UP000030693">
    <property type="component" value="Unassembled WGS sequence"/>
</dbReference>
<dbReference type="GO" id="GO:0005663">
    <property type="term" value="C:DNA replication factor C complex"/>
    <property type="evidence" value="ECO:0007669"/>
    <property type="project" value="TreeGrafter"/>
</dbReference>
<evidence type="ECO:0000313" key="7">
    <source>
        <dbReference type="Proteomes" id="UP000030693"/>
    </source>
</evidence>
<dbReference type="Pfam" id="PF22534">
    <property type="entry name" value="RFC_C"/>
    <property type="match status" value="1"/>
</dbReference>
<dbReference type="SUPFAM" id="SSF52540">
    <property type="entry name" value="P-loop containing nucleoside triphosphate hydrolases"/>
    <property type="match status" value="1"/>
</dbReference>
<keyword evidence="3" id="KW-0235">DNA replication</keyword>
<evidence type="ECO:0000256" key="2">
    <source>
        <dbReference type="ARBA" id="ARBA00005378"/>
    </source>
</evidence>
<dbReference type="FunFam" id="3.40.50.300:FF:000136">
    <property type="entry name" value="Replication factor C subunit 5"/>
    <property type="match status" value="1"/>
</dbReference>
<dbReference type="GO" id="GO:0006281">
    <property type="term" value="P:DNA repair"/>
    <property type="evidence" value="ECO:0007669"/>
    <property type="project" value="TreeGrafter"/>
</dbReference>
<dbReference type="GO" id="GO:0003677">
    <property type="term" value="F:DNA binding"/>
    <property type="evidence" value="ECO:0007669"/>
    <property type="project" value="InterPro"/>
</dbReference>
<dbReference type="GO" id="GO:0031390">
    <property type="term" value="C:Ctf18 RFC-like complex"/>
    <property type="evidence" value="ECO:0007669"/>
    <property type="project" value="TreeGrafter"/>
</dbReference>
<reference evidence="6" key="1">
    <citation type="submission" date="2013-04" db="EMBL/GenBank/DDBJ databases">
        <title>The Genome Sequence of Fonticula alba ATCC 38817.</title>
        <authorList>
            <consortium name="The Broad Institute Genomics Platform"/>
            <person name="Russ C."/>
            <person name="Cuomo C."/>
            <person name="Burger G."/>
            <person name="Gray M.W."/>
            <person name="Holland P.W.H."/>
            <person name="King N."/>
            <person name="Lang F.B.F."/>
            <person name="Roger A.J."/>
            <person name="Ruiz-Trillo I."/>
            <person name="Brown M."/>
            <person name="Walker B."/>
            <person name="Young S."/>
            <person name="Zeng Q."/>
            <person name="Gargeya S."/>
            <person name="Fitzgerald M."/>
            <person name="Haas B."/>
            <person name="Abouelleil A."/>
            <person name="Allen A.W."/>
            <person name="Alvarado L."/>
            <person name="Arachchi H.M."/>
            <person name="Berlin A.M."/>
            <person name="Chapman S.B."/>
            <person name="Gainer-Dewar J."/>
            <person name="Goldberg J."/>
            <person name="Griggs A."/>
            <person name="Gujja S."/>
            <person name="Hansen M."/>
            <person name="Howarth C."/>
            <person name="Imamovic A."/>
            <person name="Ireland A."/>
            <person name="Larimer J."/>
            <person name="McCowan C."/>
            <person name="Murphy C."/>
            <person name="Pearson M."/>
            <person name="Poon T.W."/>
            <person name="Priest M."/>
            <person name="Roberts A."/>
            <person name="Saif S."/>
            <person name="Shea T."/>
            <person name="Sisk P."/>
            <person name="Sykes S."/>
            <person name="Wortman J."/>
            <person name="Nusbaum C."/>
            <person name="Birren B."/>
        </authorList>
    </citation>
    <scope>NUCLEOTIDE SEQUENCE [LARGE SCALE GENOMIC DNA]</scope>
    <source>
        <strain evidence="6">ATCC 38817</strain>
    </source>
</reference>
<evidence type="ECO:0000259" key="5">
    <source>
        <dbReference type="SMART" id="SM00382"/>
    </source>
</evidence>
<dbReference type="Gene3D" id="1.10.8.60">
    <property type="match status" value="1"/>
</dbReference>
<gene>
    <name evidence="6" type="ORF">H696_03511</name>
</gene>
<dbReference type="EMBL" id="KB932205">
    <property type="protein sequence ID" value="KCV70048.1"/>
    <property type="molecule type" value="Genomic_DNA"/>
</dbReference>
<dbReference type="SMART" id="SM00382">
    <property type="entry name" value="AAA"/>
    <property type="match status" value="1"/>
</dbReference>
<comment type="subcellular location">
    <subcellularLocation>
        <location evidence="1">Nucleus</location>
    </subcellularLocation>
</comment>
<dbReference type="FunFam" id="1.20.272.10:FF:000002">
    <property type="entry name" value="Replication factor C subunit 3"/>
    <property type="match status" value="1"/>
</dbReference>
<dbReference type="OrthoDB" id="761538at2759"/>
<dbReference type="GO" id="GO:0006271">
    <property type="term" value="P:DNA strand elongation involved in DNA replication"/>
    <property type="evidence" value="ECO:0007669"/>
    <property type="project" value="UniProtKB-ARBA"/>
</dbReference>
<keyword evidence="4" id="KW-0539">Nucleus</keyword>
<dbReference type="GO" id="GO:0031389">
    <property type="term" value="C:Rad17 RFC-like complex"/>
    <property type="evidence" value="ECO:0007669"/>
    <property type="project" value="TreeGrafter"/>
</dbReference>
<evidence type="ECO:0000256" key="1">
    <source>
        <dbReference type="ARBA" id="ARBA00004123"/>
    </source>
</evidence>
<protein>
    <submittedName>
        <fullName evidence="6">Replication factor C subunit 3/5</fullName>
    </submittedName>
</protein>
<dbReference type="InterPro" id="IPR008921">
    <property type="entry name" value="DNA_pol3_clamp-load_cplx_C"/>
</dbReference>
<dbReference type="InterPro" id="IPR003593">
    <property type="entry name" value="AAA+_ATPase"/>
</dbReference>
<dbReference type="CDD" id="cd00009">
    <property type="entry name" value="AAA"/>
    <property type="match status" value="1"/>
</dbReference>
<keyword evidence="7" id="KW-1185">Reference proteome</keyword>
<comment type="similarity">
    <text evidence="2">Belongs to the activator 1 small subunits family.</text>
</comment>
<dbReference type="STRING" id="691883.A0A058Z822"/>
<accession>A0A058Z822</accession>
<dbReference type="PANTHER" id="PTHR11669:SF1">
    <property type="entry name" value="REPLICATION FACTOR C SUBUNIT 3"/>
    <property type="match status" value="1"/>
</dbReference>